<dbReference type="AlphaFoldDB" id="A0A2T0XHD6"/>
<evidence type="ECO:0000256" key="1">
    <source>
        <dbReference type="SAM" id="Phobius"/>
    </source>
</evidence>
<evidence type="ECO:0000313" key="3">
    <source>
        <dbReference type="Proteomes" id="UP000238308"/>
    </source>
</evidence>
<accession>A0A2T0XHD6</accession>
<proteinExistence type="predicted"/>
<gene>
    <name evidence="2" type="ORF">BCM14_1196</name>
</gene>
<reference evidence="2 3" key="1">
    <citation type="submission" date="2018-03" db="EMBL/GenBank/DDBJ databases">
        <title>Genomic Encyclopedia of Type Strains, Phase III (KMG-III): the genomes of soil and plant-associated and newly described type strains.</title>
        <authorList>
            <person name="Whitman W."/>
        </authorList>
    </citation>
    <scope>NUCLEOTIDE SEQUENCE [LARGE SCALE GENOMIC DNA]</scope>
    <source>
        <strain evidence="2 3">MWH-P2sevCIIIb</strain>
    </source>
</reference>
<keyword evidence="1" id="KW-0472">Membrane</keyword>
<sequence length="67" mass="7467">MRIVVAIIFVVILASLGSALFYLMRDKGKSSKTVYALTVRIGLSVVLFLFLLFANWMGWIQATGSLR</sequence>
<dbReference type="NCBIfam" id="NF033233">
    <property type="entry name" value="twin_helix"/>
    <property type="match status" value="1"/>
</dbReference>
<dbReference type="Pfam" id="PF11137">
    <property type="entry name" value="DUF2909"/>
    <property type="match status" value="1"/>
</dbReference>
<dbReference type="InterPro" id="IPR021313">
    <property type="entry name" value="DUF2909"/>
</dbReference>
<protein>
    <recommendedName>
        <fullName evidence="4">Twin transmembrane helix small protein</fullName>
    </recommendedName>
</protein>
<dbReference type="RefSeq" id="WP_106227085.1">
    <property type="nucleotide sequence ID" value="NZ_PVTV01000012.1"/>
</dbReference>
<evidence type="ECO:0000313" key="2">
    <source>
        <dbReference type="EMBL" id="PRY98369.1"/>
    </source>
</evidence>
<dbReference type="OrthoDB" id="8687573at2"/>
<keyword evidence="1" id="KW-0812">Transmembrane</keyword>
<dbReference type="EMBL" id="PVTV01000012">
    <property type="protein sequence ID" value="PRY98369.1"/>
    <property type="molecule type" value="Genomic_DNA"/>
</dbReference>
<dbReference type="Proteomes" id="UP000238308">
    <property type="component" value="Unassembled WGS sequence"/>
</dbReference>
<evidence type="ECO:0008006" key="4">
    <source>
        <dbReference type="Google" id="ProtNLM"/>
    </source>
</evidence>
<organism evidence="2 3">
    <name type="scientific">Jezberella montanilacus</name>
    <dbReference type="NCBI Taxonomy" id="323426"/>
    <lineage>
        <taxon>Bacteria</taxon>
        <taxon>Pseudomonadati</taxon>
        <taxon>Pseudomonadota</taxon>
        <taxon>Betaproteobacteria</taxon>
        <taxon>Burkholderiales</taxon>
        <taxon>Alcaligenaceae</taxon>
        <taxon>Jezberella</taxon>
    </lineage>
</organism>
<name>A0A2T0XHD6_9BURK</name>
<keyword evidence="3" id="KW-1185">Reference proteome</keyword>
<comment type="caution">
    <text evidence="2">The sequence shown here is derived from an EMBL/GenBank/DDBJ whole genome shotgun (WGS) entry which is preliminary data.</text>
</comment>
<keyword evidence="1" id="KW-1133">Transmembrane helix</keyword>
<feature type="transmembrane region" description="Helical" evidence="1">
    <location>
        <begin position="35"/>
        <end position="57"/>
    </location>
</feature>